<protein>
    <submittedName>
        <fullName evidence="1">Uncharacterized protein</fullName>
    </submittedName>
</protein>
<dbReference type="KEGG" id="mpar:F7D14_20210"/>
<dbReference type="EMBL" id="CP044332">
    <property type="protein sequence ID" value="QGM99918.1"/>
    <property type="molecule type" value="Genomic_DNA"/>
</dbReference>
<dbReference type="AlphaFoldDB" id="A0A6B8MBA2"/>
<keyword evidence="2" id="KW-1185">Reference proteome</keyword>
<accession>A0A6B8MBA2</accession>
<gene>
    <name evidence="1" type="ORF">F7D14_20210</name>
</gene>
<organism evidence="1 2">
    <name type="scientific">Methylocystis parvus</name>
    <dbReference type="NCBI Taxonomy" id="134"/>
    <lineage>
        <taxon>Bacteria</taxon>
        <taxon>Pseudomonadati</taxon>
        <taxon>Pseudomonadota</taxon>
        <taxon>Alphaproteobacteria</taxon>
        <taxon>Hyphomicrobiales</taxon>
        <taxon>Methylocystaceae</taxon>
        <taxon>Methylocystis</taxon>
    </lineage>
</organism>
<evidence type="ECO:0000313" key="2">
    <source>
        <dbReference type="Proteomes" id="UP000422569"/>
    </source>
</evidence>
<dbReference type="Proteomes" id="UP000422569">
    <property type="component" value="Plasmid unnamed1"/>
</dbReference>
<proteinExistence type="predicted"/>
<evidence type="ECO:0000313" key="1">
    <source>
        <dbReference type="EMBL" id="QGM99918.1"/>
    </source>
</evidence>
<geneLocation type="plasmid" evidence="1">
    <name>unnamed1</name>
</geneLocation>
<name>A0A6B8MBA2_9HYPH</name>
<keyword evidence="1" id="KW-0614">Plasmid</keyword>
<reference evidence="1 2" key="1">
    <citation type="submission" date="2019-09" db="EMBL/GenBank/DDBJ databases">
        <title>Isolation and complete genome sequencing of Methylocystis species.</title>
        <authorList>
            <person name="Rumah B.L."/>
            <person name="Stead C.E."/>
            <person name="Stevens B.C."/>
            <person name="Minton N.P."/>
            <person name="Grosse-Honebrink A."/>
            <person name="Zhang Y."/>
        </authorList>
    </citation>
    <scope>NUCLEOTIDE SEQUENCE [LARGE SCALE GENOMIC DNA]</scope>
    <source>
        <strain evidence="1 2">BRCS2</strain>
        <plasmid evidence="1 2">unnamed1</plasmid>
    </source>
</reference>
<sequence>MTTKMTRARHRAHRIISRPSHKFPIGVRVIQRFGAPINMDSFQVTRHLPDDGAGLQYRMKRDRDGQERVAIESSLELVRREDNLI</sequence>